<dbReference type="PANTHER" id="PTHR34561">
    <property type="entry name" value="NADH DEHYDROGENASE [UBIQUINONE] 1 ALPHA SUBCOMPLEX ASSEMBLY FACTOR 8"/>
    <property type="match status" value="1"/>
</dbReference>
<reference evidence="1" key="1">
    <citation type="journal article" date="2010" name="Science">
        <title>Plasticity of animal genome architecture unmasked by rapid evolution of a pelagic tunicate.</title>
        <authorList>
            <person name="Denoeud F."/>
            <person name="Henriet S."/>
            <person name="Mungpakdee S."/>
            <person name="Aury J.M."/>
            <person name="Da Silva C."/>
            <person name="Brinkmann H."/>
            <person name="Mikhaleva J."/>
            <person name="Olsen L.C."/>
            <person name="Jubin C."/>
            <person name="Canestro C."/>
            <person name="Bouquet J.M."/>
            <person name="Danks G."/>
            <person name="Poulain J."/>
            <person name="Campsteijn C."/>
            <person name="Adamski M."/>
            <person name="Cross I."/>
            <person name="Yadetie F."/>
            <person name="Muffato M."/>
            <person name="Louis A."/>
            <person name="Butcher S."/>
            <person name="Tsagkogeorga G."/>
            <person name="Konrad A."/>
            <person name="Singh S."/>
            <person name="Jensen M.F."/>
            <person name="Cong E.H."/>
            <person name="Eikeseth-Otteraa H."/>
            <person name="Noel B."/>
            <person name="Anthouard V."/>
            <person name="Porcel B.M."/>
            <person name="Kachouri-Lafond R."/>
            <person name="Nishino A."/>
            <person name="Ugolini M."/>
            <person name="Chourrout P."/>
            <person name="Nishida H."/>
            <person name="Aasland R."/>
            <person name="Huzurbazar S."/>
            <person name="Westhof E."/>
            <person name="Delsuc F."/>
            <person name="Lehrach H."/>
            <person name="Reinhardt R."/>
            <person name="Weissenbach J."/>
            <person name="Roy S.W."/>
            <person name="Artiguenave F."/>
            <person name="Postlethwait J.H."/>
            <person name="Manak J.R."/>
            <person name="Thompson E.M."/>
            <person name="Jaillon O."/>
            <person name="Du Pasquier L."/>
            <person name="Boudinot P."/>
            <person name="Liberles D.A."/>
            <person name="Volff J.N."/>
            <person name="Philippe H."/>
            <person name="Lenhard B."/>
            <person name="Roest Crollius H."/>
            <person name="Wincker P."/>
            <person name="Chourrout D."/>
        </authorList>
    </citation>
    <scope>NUCLEOTIDE SEQUENCE [LARGE SCALE GENOMIC DNA]</scope>
</reference>
<protein>
    <recommendedName>
        <fullName evidence="2">IMS import disulfide relay-system CHCH-CHCH-like Cx9C domain-containing protein</fullName>
    </recommendedName>
</protein>
<name>E4YX50_OIKDI</name>
<dbReference type="GO" id="GO:0005739">
    <property type="term" value="C:mitochondrion"/>
    <property type="evidence" value="ECO:0007669"/>
    <property type="project" value="InterPro"/>
</dbReference>
<dbReference type="InterPro" id="IPR034595">
    <property type="entry name" value="NDUFAF8"/>
</dbReference>
<evidence type="ECO:0000313" key="1">
    <source>
        <dbReference type="EMBL" id="CBY40033.1"/>
    </source>
</evidence>
<dbReference type="PANTHER" id="PTHR34561:SF1">
    <property type="entry name" value="NADH DEHYDROGENASE [UBIQUINONE] 1 ALPHA SUBCOMPLEX ASSEMBLY FACTOR 8"/>
    <property type="match status" value="1"/>
</dbReference>
<gene>
    <name evidence="1" type="ORF">GSOID_T00020639001</name>
</gene>
<organism evidence="1">
    <name type="scientific">Oikopleura dioica</name>
    <name type="common">Tunicate</name>
    <dbReference type="NCBI Taxonomy" id="34765"/>
    <lineage>
        <taxon>Eukaryota</taxon>
        <taxon>Metazoa</taxon>
        <taxon>Chordata</taxon>
        <taxon>Tunicata</taxon>
        <taxon>Appendicularia</taxon>
        <taxon>Copelata</taxon>
        <taxon>Oikopleuridae</taxon>
        <taxon>Oikopleura</taxon>
    </lineage>
</organism>
<dbReference type="AlphaFoldDB" id="E4YX50"/>
<dbReference type="Proteomes" id="UP000011014">
    <property type="component" value="Unassembled WGS sequence"/>
</dbReference>
<dbReference type="GO" id="GO:0032981">
    <property type="term" value="P:mitochondrial respiratory chain complex I assembly"/>
    <property type="evidence" value="ECO:0007669"/>
    <property type="project" value="InterPro"/>
</dbReference>
<sequence length="65" mass="7613">MKLTRSLARPIHKMSDALVGCGREAIVYGNCVNSWQDIQKGDCRREFEQFKNCYRKVLSDMMKKK</sequence>
<proteinExistence type="predicted"/>
<accession>E4YX50</accession>
<evidence type="ECO:0008006" key="2">
    <source>
        <dbReference type="Google" id="ProtNLM"/>
    </source>
</evidence>
<dbReference type="EMBL" id="FN655746">
    <property type="protein sequence ID" value="CBY40033.1"/>
    <property type="molecule type" value="Genomic_DNA"/>
</dbReference>